<protein>
    <submittedName>
        <fullName evidence="4">Iron-containing alcohol dehydrogenase</fullName>
        <ecNumber evidence="4">1.1.1.-</ecNumber>
    </submittedName>
</protein>
<comment type="caution">
    <text evidence="4">The sequence shown here is derived from an EMBL/GenBank/DDBJ whole genome shotgun (WGS) entry which is preliminary data.</text>
</comment>
<dbReference type="PANTHER" id="PTHR43633">
    <property type="entry name" value="ALCOHOL DEHYDROGENASE YQHD"/>
    <property type="match status" value="1"/>
</dbReference>
<dbReference type="Pfam" id="PF25137">
    <property type="entry name" value="ADH_Fe_C"/>
    <property type="match status" value="1"/>
</dbReference>
<dbReference type="PROSITE" id="PS00913">
    <property type="entry name" value="ADH_IRON_1"/>
    <property type="match status" value="1"/>
</dbReference>
<dbReference type="Pfam" id="PF00465">
    <property type="entry name" value="Fe-ADH"/>
    <property type="match status" value="1"/>
</dbReference>
<sequence>MENFFYNIPTKVSFGKGAIDDLPGYISEYGDSVLLVYGGGSIKRTGLYDRIIKLLDCSHISHIELSGVEPNPRLTTVKKGVQMCLEHDVKVILPVGGGSTIDCSKAIAAGACYDGDPWNLVGHPEKIENAMPIIAVATMAATGSEMDPFAVITNEETKQKKDIASDLLYPAYAILDPEYTFSVPAYQTAAGVADIMNHIFEVYFADNGDTYMQDRMMEALLKTLIKYGPVAVSEPDNYDARANILWASEWAINGFIACGKDGPWPAHSIEHQLSAYYDITHGHGLAIITPVLMDYILNEKSLPVLVNYGVNVWDIEKTKDPYDIAREAISKTQKLYEDMGLTSDLGELGVPYEKDFDEMAEKAASEDLEHCRVPLTKSDVVEIYRRCFKNVK</sequence>
<evidence type="ECO:0000313" key="5">
    <source>
        <dbReference type="Proteomes" id="UP001494672"/>
    </source>
</evidence>
<dbReference type="CDD" id="cd08187">
    <property type="entry name" value="BDH"/>
    <property type="match status" value="1"/>
</dbReference>
<dbReference type="InterPro" id="IPR001670">
    <property type="entry name" value="ADH_Fe/GldA"/>
</dbReference>
<dbReference type="RefSeq" id="WP_349093472.1">
    <property type="nucleotide sequence ID" value="NZ_JBBNGJ010000013.1"/>
</dbReference>
<evidence type="ECO:0000256" key="1">
    <source>
        <dbReference type="ARBA" id="ARBA00023002"/>
    </source>
</evidence>
<evidence type="ECO:0000259" key="3">
    <source>
        <dbReference type="Pfam" id="PF25137"/>
    </source>
</evidence>
<evidence type="ECO:0000313" key="4">
    <source>
        <dbReference type="EMBL" id="MEQ2593839.1"/>
    </source>
</evidence>
<accession>A0ABV1IC84</accession>
<dbReference type="Proteomes" id="UP001494672">
    <property type="component" value="Unassembled WGS sequence"/>
</dbReference>
<keyword evidence="1 4" id="KW-0560">Oxidoreductase</keyword>
<evidence type="ECO:0000259" key="2">
    <source>
        <dbReference type="Pfam" id="PF00465"/>
    </source>
</evidence>
<dbReference type="PROSITE" id="PS00060">
    <property type="entry name" value="ADH_IRON_2"/>
    <property type="match status" value="1"/>
</dbReference>
<dbReference type="InterPro" id="IPR056798">
    <property type="entry name" value="ADH_Fe_C"/>
</dbReference>
<dbReference type="EC" id="1.1.1.-" evidence="4"/>
<name>A0ABV1IC84_9FIRM</name>
<keyword evidence="5" id="KW-1185">Reference proteome</keyword>
<dbReference type="GO" id="GO:0016491">
    <property type="term" value="F:oxidoreductase activity"/>
    <property type="evidence" value="ECO:0007669"/>
    <property type="project" value="UniProtKB-KW"/>
</dbReference>
<dbReference type="PANTHER" id="PTHR43633:SF1">
    <property type="entry name" value="ALCOHOL DEHYDROGENASE YQHD"/>
    <property type="match status" value="1"/>
</dbReference>
<dbReference type="Gene3D" id="3.40.50.1970">
    <property type="match status" value="1"/>
</dbReference>
<reference evidence="4 5" key="1">
    <citation type="submission" date="2024-04" db="EMBL/GenBank/DDBJ databases">
        <title>Human intestinal bacterial collection.</title>
        <authorList>
            <person name="Pauvert C."/>
            <person name="Hitch T.C.A."/>
            <person name="Clavel T."/>
        </authorList>
    </citation>
    <scope>NUCLEOTIDE SEQUENCE [LARGE SCALE GENOMIC DNA]</scope>
    <source>
        <strain evidence="4 5">CLA-AA-H181</strain>
    </source>
</reference>
<gene>
    <name evidence="4" type="ORF">AAAU18_13100</name>
</gene>
<dbReference type="EMBL" id="JBBNGJ010000013">
    <property type="protein sequence ID" value="MEQ2593839.1"/>
    <property type="molecule type" value="Genomic_DNA"/>
</dbReference>
<organism evidence="4 5">
    <name type="scientific">Coprococcus aceti</name>
    <dbReference type="NCBI Taxonomy" id="2981786"/>
    <lineage>
        <taxon>Bacteria</taxon>
        <taxon>Bacillati</taxon>
        <taxon>Bacillota</taxon>
        <taxon>Clostridia</taxon>
        <taxon>Lachnospirales</taxon>
        <taxon>Lachnospiraceae</taxon>
        <taxon>Coprococcus</taxon>
    </lineage>
</organism>
<dbReference type="Gene3D" id="1.20.1090.10">
    <property type="entry name" value="Dehydroquinate synthase-like - alpha domain"/>
    <property type="match status" value="1"/>
</dbReference>
<feature type="domain" description="Fe-containing alcohol dehydrogenase-like C-terminal" evidence="3">
    <location>
        <begin position="188"/>
        <end position="386"/>
    </location>
</feature>
<dbReference type="SUPFAM" id="SSF56796">
    <property type="entry name" value="Dehydroquinate synthase-like"/>
    <property type="match status" value="1"/>
</dbReference>
<feature type="domain" description="Alcohol dehydrogenase iron-type/glycerol dehydrogenase GldA" evidence="2">
    <location>
        <begin position="9"/>
        <end position="177"/>
    </location>
</feature>
<proteinExistence type="predicted"/>
<dbReference type="InterPro" id="IPR018211">
    <property type="entry name" value="ADH_Fe_CS"/>
</dbReference>
<dbReference type="InterPro" id="IPR044731">
    <property type="entry name" value="BDH-like"/>
</dbReference>